<keyword evidence="7 9" id="KW-0472">Membrane</keyword>
<evidence type="ECO:0000313" key="17">
    <source>
        <dbReference type="Proteomes" id="UP000001317"/>
    </source>
</evidence>
<dbReference type="SUPFAM" id="SSF56935">
    <property type="entry name" value="Porins"/>
    <property type="match status" value="1"/>
</dbReference>
<keyword evidence="3 9" id="KW-1134">Transmembrane beta strand</keyword>
<keyword evidence="8 9" id="KW-0998">Cell outer membrane</keyword>
<dbReference type="KEGG" id="shl:Shal_1923"/>
<evidence type="ECO:0000256" key="9">
    <source>
        <dbReference type="PROSITE-ProRule" id="PRU01360"/>
    </source>
</evidence>
<evidence type="ECO:0000313" key="16">
    <source>
        <dbReference type="EMBL" id="ABZ76488.1"/>
    </source>
</evidence>
<feature type="domain" description="TonB-dependent receptor-like beta-barrel" evidence="14">
    <location>
        <begin position="370"/>
        <end position="831"/>
    </location>
</feature>
<feature type="signal peptide" evidence="13">
    <location>
        <begin position="1"/>
        <end position="32"/>
    </location>
</feature>
<dbReference type="AlphaFoldDB" id="B0TSA8"/>
<dbReference type="eggNOG" id="COG4771">
    <property type="taxonomic scope" value="Bacteria"/>
</dbReference>
<dbReference type="Pfam" id="PF00593">
    <property type="entry name" value="TonB_dep_Rec_b-barrel"/>
    <property type="match status" value="1"/>
</dbReference>
<keyword evidence="4 9" id="KW-0812">Transmembrane</keyword>
<dbReference type="InterPro" id="IPR037066">
    <property type="entry name" value="Plug_dom_sf"/>
</dbReference>
<evidence type="ECO:0000256" key="10">
    <source>
        <dbReference type="PROSITE-ProRule" id="PRU10144"/>
    </source>
</evidence>
<organism evidence="16 17">
    <name type="scientific">Shewanella halifaxensis (strain HAW-EB4)</name>
    <dbReference type="NCBI Taxonomy" id="458817"/>
    <lineage>
        <taxon>Bacteria</taxon>
        <taxon>Pseudomonadati</taxon>
        <taxon>Pseudomonadota</taxon>
        <taxon>Gammaproteobacteria</taxon>
        <taxon>Alteromonadales</taxon>
        <taxon>Shewanellaceae</taxon>
        <taxon>Shewanella</taxon>
    </lineage>
</organism>
<protein>
    <submittedName>
        <fullName evidence="16">TonB-dependent receptor</fullName>
    </submittedName>
</protein>
<dbReference type="Gene3D" id="2.40.170.20">
    <property type="entry name" value="TonB-dependent receptor, beta-barrel domain"/>
    <property type="match status" value="1"/>
</dbReference>
<dbReference type="OrthoDB" id="176248at2"/>
<feature type="domain" description="TonB-dependent receptor plug" evidence="15">
    <location>
        <begin position="54"/>
        <end position="167"/>
    </location>
</feature>
<keyword evidence="17" id="KW-1185">Reference proteome</keyword>
<dbReference type="InterPro" id="IPR039426">
    <property type="entry name" value="TonB-dep_rcpt-like"/>
</dbReference>
<dbReference type="Gene3D" id="2.170.130.10">
    <property type="entry name" value="TonB-dependent receptor, plug domain"/>
    <property type="match status" value="1"/>
</dbReference>
<dbReference type="STRING" id="458817.Shal_1923"/>
<dbReference type="RefSeq" id="WP_012277020.1">
    <property type="nucleotide sequence ID" value="NC_010334.1"/>
</dbReference>
<name>B0TSA8_SHEHH</name>
<evidence type="ECO:0000256" key="2">
    <source>
        <dbReference type="ARBA" id="ARBA00022448"/>
    </source>
</evidence>
<keyword evidence="5 13" id="KW-0732">Signal</keyword>
<dbReference type="PROSITE" id="PS01156">
    <property type="entry name" value="TONB_DEPENDENT_REC_2"/>
    <property type="match status" value="1"/>
</dbReference>
<keyword evidence="6 11" id="KW-0798">TonB box</keyword>
<comment type="subcellular location">
    <subcellularLocation>
        <location evidence="1 9">Cell outer membrane</location>
        <topology evidence="1 9">Multi-pass membrane protein</topology>
    </subcellularLocation>
</comment>
<dbReference type="PANTHER" id="PTHR47234">
    <property type="match status" value="1"/>
</dbReference>
<dbReference type="HOGENOM" id="CLU_010745_0_0_6"/>
<evidence type="ECO:0000256" key="4">
    <source>
        <dbReference type="ARBA" id="ARBA00022692"/>
    </source>
</evidence>
<feature type="short sequence motif" description="TonB C-terminal box" evidence="10">
    <location>
        <begin position="851"/>
        <end position="868"/>
    </location>
</feature>
<dbReference type="InterPro" id="IPR012910">
    <property type="entry name" value="Plug_dom"/>
</dbReference>
<evidence type="ECO:0000259" key="14">
    <source>
        <dbReference type="Pfam" id="PF00593"/>
    </source>
</evidence>
<dbReference type="Pfam" id="PF07715">
    <property type="entry name" value="Plug"/>
    <property type="match status" value="1"/>
</dbReference>
<dbReference type="PROSITE" id="PS52016">
    <property type="entry name" value="TONB_DEPENDENT_REC_3"/>
    <property type="match status" value="1"/>
</dbReference>
<accession>B0TSA8</accession>
<gene>
    <name evidence="16" type="ordered locus">Shal_1923</name>
</gene>
<dbReference type="CDD" id="cd01347">
    <property type="entry name" value="ligand_gated_channel"/>
    <property type="match status" value="1"/>
</dbReference>
<dbReference type="PANTHER" id="PTHR47234:SF2">
    <property type="entry name" value="TONB-DEPENDENT RECEPTOR"/>
    <property type="match status" value="1"/>
</dbReference>
<dbReference type="GO" id="GO:0009279">
    <property type="term" value="C:cell outer membrane"/>
    <property type="evidence" value="ECO:0007669"/>
    <property type="project" value="UniProtKB-SubCell"/>
</dbReference>
<keyword evidence="2 9" id="KW-0813">Transport</keyword>
<dbReference type="InterPro" id="IPR036942">
    <property type="entry name" value="Beta-barrel_TonB_sf"/>
</dbReference>
<evidence type="ECO:0000256" key="3">
    <source>
        <dbReference type="ARBA" id="ARBA00022452"/>
    </source>
</evidence>
<comment type="similarity">
    <text evidence="9 11">Belongs to the TonB-dependent receptor family.</text>
</comment>
<feature type="region of interest" description="Disordered" evidence="12">
    <location>
        <begin position="228"/>
        <end position="247"/>
    </location>
</feature>
<evidence type="ECO:0000259" key="15">
    <source>
        <dbReference type="Pfam" id="PF07715"/>
    </source>
</evidence>
<sequence length="868" mass="93867">MNRPSKLATAIKFGLIASVSSTAVSVSNTAFAEEVGADVERIAVTGSRIQRQDMETASPVTVIGANEIRAEGFTSVDEILQAQTSMAGAAVGSSTNNGADGVAQVDLRGMGSQRTLVLLNGRRMVNSGSGADSAVDLNSIPVAMIARVEILKDGASAVYGSDAIAGVVNIITKKDFEGFQVDLTGGMTDKSDGENGEISALYGFNTDTGNYTFGAAYSERRGVVQSDRDWTDQGNSSFTPQGGIVGDGEVKNYDPATGEWVSQTEGYDFTQDSFYQTPSKRYSLFANMTQELGDDIVLTGDILYTKRKSHQQLAAQPANLQLNVCGAGYEHEGTSQDPGCVTLTDAMTAGGIVADDKGEINYRKRMNDVGPRVYTQDTDTWRVSAGLEGSLDINTGMNWDASYTYGNNKAKTAVENSINGSIMTQQIYLADQPGVVNPWFSGDMSQESLDAVSYTEDADGGNEQHVFSAGLNGELFDLDAGAVAFAIGAEYRYESGYYTPDQVVQDGESTSAQQDPTDGSYNVISVFQEVSVPFTDRLTGEFALRFDDYSTFGNASTWKIGLTYEATDDLMLRTVAATGFRAPSVSELYGGDSGSFDFLDDPWEQEQDPQILVNRTSDDDLKPEESESYTAGLVYSPSYVDGLSLTVDYWRFKVKNAITRLDTQAGLNQCHDYQTQGIGDGSACETFNIGANGDLSNLTNSLTNVGFQDTSGIDFNLAYNFEALNLDWVISNDTTYLLNFEQDGKDYTGTIDGNFGAYAQVRNNFSIKASQDDWSVMYFNRYIGEMEDHYTKKVDGNTVAVVDDVSSVLYHNISASYFINDAWMLTAGVKNFTDEEPSKVSNGSDGGTVPEVYDTIGRTYFAGVTMNF</sequence>
<dbReference type="EMBL" id="CP000931">
    <property type="protein sequence ID" value="ABZ76488.1"/>
    <property type="molecule type" value="Genomic_DNA"/>
</dbReference>
<keyword evidence="16" id="KW-0675">Receptor</keyword>
<evidence type="ECO:0000256" key="5">
    <source>
        <dbReference type="ARBA" id="ARBA00022729"/>
    </source>
</evidence>
<evidence type="ECO:0000256" key="8">
    <source>
        <dbReference type="ARBA" id="ARBA00023237"/>
    </source>
</evidence>
<feature type="chain" id="PRO_5002756689" evidence="13">
    <location>
        <begin position="33"/>
        <end position="868"/>
    </location>
</feature>
<evidence type="ECO:0000256" key="12">
    <source>
        <dbReference type="SAM" id="MobiDB-lite"/>
    </source>
</evidence>
<reference evidence="16" key="1">
    <citation type="submission" date="2008-01" db="EMBL/GenBank/DDBJ databases">
        <title>Complete sequence of Shewanella halifaxensis HAW-EB4.</title>
        <authorList>
            <consortium name="US DOE Joint Genome Institute"/>
            <person name="Copeland A."/>
            <person name="Lucas S."/>
            <person name="Lapidus A."/>
            <person name="Glavina del Rio T."/>
            <person name="Dalin E."/>
            <person name="Tice H."/>
            <person name="Bruce D."/>
            <person name="Goodwin L."/>
            <person name="Pitluck S."/>
            <person name="Sims D."/>
            <person name="Brettin T."/>
            <person name="Detter J.C."/>
            <person name="Han C."/>
            <person name="Kuske C.R."/>
            <person name="Schmutz J."/>
            <person name="Larimer F."/>
            <person name="Land M."/>
            <person name="Hauser L."/>
            <person name="Kyrpides N."/>
            <person name="Kim E."/>
            <person name="Zhao J.-S."/>
            <person name="Richardson P."/>
        </authorList>
    </citation>
    <scope>NUCLEOTIDE SEQUENCE [LARGE SCALE GENOMIC DNA]</scope>
    <source>
        <strain evidence="16">HAW-EB4</strain>
    </source>
</reference>
<evidence type="ECO:0000256" key="1">
    <source>
        <dbReference type="ARBA" id="ARBA00004571"/>
    </source>
</evidence>
<dbReference type="InterPro" id="IPR000531">
    <property type="entry name" value="Beta-barrel_TonB"/>
</dbReference>
<dbReference type="InterPro" id="IPR010917">
    <property type="entry name" value="TonB_rcpt_CS"/>
</dbReference>
<evidence type="ECO:0000256" key="6">
    <source>
        <dbReference type="ARBA" id="ARBA00023077"/>
    </source>
</evidence>
<evidence type="ECO:0000256" key="11">
    <source>
        <dbReference type="RuleBase" id="RU003357"/>
    </source>
</evidence>
<evidence type="ECO:0000256" key="7">
    <source>
        <dbReference type="ARBA" id="ARBA00023136"/>
    </source>
</evidence>
<proteinExistence type="inferred from homology"/>
<dbReference type="Proteomes" id="UP000001317">
    <property type="component" value="Chromosome"/>
</dbReference>
<evidence type="ECO:0000256" key="13">
    <source>
        <dbReference type="SAM" id="SignalP"/>
    </source>
</evidence>